<dbReference type="InterPro" id="IPR052949">
    <property type="entry name" value="PA_immunity-related"/>
</dbReference>
<dbReference type="STRING" id="410764.GA0061103_0499"/>
<keyword evidence="2" id="KW-1185">Reference proteome</keyword>
<dbReference type="Gene3D" id="2.160.20.80">
    <property type="entry name" value="E3 ubiquitin-protein ligase SopA"/>
    <property type="match status" value="1"/>
</dbReference>
<accession>A0A1C3X9U5</accession>
<evidence type="ECO:0000313" key="1">
    <source>
        <dbReference type="EMBL" id="SCB49042.1"/>
    </source>
</evidence>
<dbReference type="RefSeq" id="WP_167376679.1">
    <property type="nucleotide sequence ID" value="NZ_FMAG01000013.1"/>
</dbReference>
<proteinExistence type="predicted"/>
<name>A0A1C3X9U5_9HYPH</name>
<dbReference type="PANTHER" id="PTHR42999:SF1">
    <property type="entry name" value="PENTAPEPTIDE REPEAT-CONTAINING PROTEIN"/>
    <property type="match status" value="1"/>
</dbReference>
<dbReference type="Proteomes" id="UP000199101">
    <property type="component" value="Unassembled WGS sequence"/>
</dbReference>
<protein>
    <submittedName>
        <fullName evidence="1">Uncharacterized protein YjbI, contains pentapeptide repeats</fullName>
    </submittedName>
</protein>
<dbReference type="EMBL" id="FMAG01000013">
    <property type="protein sequence ID" value="SCB49042.1"/>
    <property type="molecule type" value="Genomic_DNA"/>
</dbReference>
<sequence>MTQQRILSEIGAAIASGQGTTFSDIEFSADPRLRSKKKYAEVITPFNLHLSDTTWTGINFKNCSISGLAFSGVRLQNCTFENCLLAVRNWKSVYKDSKFISCDMKSFSFGADEPSNANTFEDVIFEKCNMQGRVIDYAKFEKSTFLNCRMDRVEFRQTTISNSIFSGKLDDIVFGRDYTEKPTRIDAVSFSGATLNYCIFPNAQVSHIVAPENHQNYAIKRFKEFVAELDRAIRADSDIGDVPLAPIFTAEYTAASNFGILNEDDFRELLKPKGQALLAQMLNDPIWRE</sequence>
<dbReference type="SUPFAM" id="SSF141571">
    <property type="entry name" value="Pentapeptide repeat-like"/>
    <property type="match status" value="1"/>
</dbReference>
<reference evidence="2" key="1">
    <citation type="submission" date="2016-08" db="EMBL/GenBank/DDBJ databases">
        <authorList>
            <person name="Varghese N."/>
            <person name="Submissions Spin"/>
        </authorList>
    </citation>
    <scope>NUCLEOTIDE SEQUENCE [LARGE SCALE GENOMIC DNA]</scope>
    <source>
        <strain evidence="2">HAMBI 2975</strain>
    </source>
</reference>
<dbReference type="AlphaFoldDB" id="A0A1C3X9U5"/>
<dbReference type="Pfam" id="PF00805">
    <property type="entry name" value="Pentapeptide"/>
    <property type="match status" value="1"/>
</dbReference>
<evidence type="ECO:0000313" key="2">
    <source>
        <dbReference type="Proteomes" id="UP000199101"/>
    </source>
</evidence>
<dbReference type="PANTHER" id="PTHR42999">
    <property type="entry name" value="ANTIBIOTIC RESISTANCE PROTEIN MCBG"/>
    <property type="match status" value="1"/>
</dbReference>
<organism evidence="1 2">
    <name type="scientific">Rhizobium multihospitium</name>
    <dbReference type="NCBI Taxonomy" id="410764"/>
    <lineage>
        <taxon>Bacteria</taxon>
        <taxon>Pseudomonadati</taxon>
        <taxon>Pseudomonadota</taxon>
        <taxon>Alphaproteobacteria</taxon>
        <taxon>Hyphomicrobiales</taxon>
        <taxon>Rhizobiaceae</taxon>
        <taxon>Rhizobium/Agrobacterium group</taxon>
        <taxon>Rhizobium</taxon>
    </lineage>
</organism>
<gene>
    <name evidence="1" type="ORF">GA0061103_0499</name>
</gene>
<dbReference type="InterPro" id="IPR001646">
    <property type="entry name" value="5peptide_repeat"/>
</dbReference>